<organism evidence="1 2">
    <name type="scientific">Oscillibacter valericigenes</name>
    <dbReference type="NCBI Taxonomy" id="351091"/>
    <lineage>
        <taxon>Bacteria</taxon>
        <taxon>Bacillati</taxon>
        <taxon>Bacillota</taxon>
        <taxon>Clostridia</taxon>
        <taxon>Eubacteriales</taxon>
        <taxon>Oscillospiraceae</taxon>
        <taxon>Oscillibacter</taxon>
    </lineage>
</organism>
<proteinExistence type="predicted"/>
<evidence type="ECO:0000313" key="1">
    <source>
        <dbReference type="EMBL" id="MBM6850917.1"/>
    </source>
</evidence>
<comment type="caution">
    <text evidence="1">The sequence shown here is derived from an EMBL/GenBank/DDBJ whole genome shotgun (WGS) entry which is preliminary data.</text>
</comment>
<evidence type="ECO:0008006" key="3">
    <source>
        <dbReference type="Google" id="ProtNLM"/>
    </source>
</evidence>
<sequence>MYTYEDIKLQNQQDAFSAMYLCIARSVTDLCGRRVGERILREACRRAGRASGLQQREHLRQAGVKTNLHTLYHCGRDFVEDPRVRGQEIFDEEDRQIWEIYTCPLADYWNRRDGGKLGSFYCEEYQYARLLAYTENVGQLNLSKELTCPRDNFCRFSLFFREANMSRERAKEAFAHCDPGYEAPKDPPADVSFGEGIRDMTISIYANILETAREICGREGVCAVAEGLKRWTAEALAAMRVQADHTLCPLDAGFVEKNFPLPLDGADPAWNGYEDEARDLMRRLVLEPIAAELA</sequence>
<dbReference type="InterPro" id="IPR026002">
    <property type="entry name" value="ATC_hydrolase-like"/>
</dbReference>
<dbReference type="Pfam" id="PF14196">
    <property type="entry name" value="ATC_hydrolase"/>
    <property type="match status" value="1"/>
</dbReference>
<dbReference type="Proteomes" id="UP000719500">
    <property type="component" value="Unassembled WGS sequence"/>
</dbReference>
<keyword evidence="2" id="KW-1185">Reference proteome</keyword>
<reference evidence="1 2" key="1">
    <citation type="journal article" date="2021" name="Sci. Rep.">
        <title>The distribution of antibiotic resistance genes in chicken gut microbiota commensals.</title>
        <authorList>
            <person name="Juricova H."/>
            <person name="Matiasovicova J."/>
            <person name="Kubasova T."/>
            <person name="Cejkova D."/>
            <person name="Rychlik I."/>
        </authorList>
    </citation>
    <scope>NUCLEOTIDE SEQUENCE [LARGE SCALE GENOMIC DNA]</scope>
    <source>
        <strain evidence="1 2">An411</strain>
    </source>
</reference>
<dbReference type="RefSeq" id="WP_204803406.1">
    <property type="nucleotide sequence ID" value="NZ_JACSNX010000005.1"/>
</dbReference>
<protein>
    <recommendedName>
        <fullName evidence="3">L-2-amino-thiazoline-4-carboxylic acid hydrolase</fullName>
    </recommendedName>
</protein>
<evidence type="ECO:0000313" key="2">
    <source>
        <dbReference type="Proteomes" id="UP000719500"/>
    </source>
</evidence>
<gene>
    <name evidence="1" type="ORF">H9X91_05625</name>
</gene>
<accession>A0ABS2FVJ5</accession>
<name>A0ABS2FVJ5_9FIRM</name>
<dbReference type="EMBL" id="JACSNX010000005">
    <property type="protein sequence ID" value="MBM6850917.1"/>
    <property type="molecule type" value="Genomic_DNA"/>
</dbReference>